<dbReference type="PATRIC" id="fig|59750.3.peg.2560"/>
<dbReference type="SUPFAM" id="SSF53300">
    <property type="entry name" value="vWA-like"/>
    <property type="match status" value="1"/>
</dbReference>
<dbReference type="PANTHER" id="PTHR33608:SF6">
    <property type="entry name" value="BLL2464 PROTEIN"/>
    <property type="match status" value="1"/>
</dbReference>
<dbReference type="InterPro" id="IPR002881">
    <property type="entry name" value="DUF58"/>
</dbReference>
<reference evidence="2 3" key="1">
    <citation type="submission" date="2015-07" db="EMBL/GenBank/DDBJ databases">
        <title>A draft genome sequence of Mycobacterium wolinskyi.</title>
        <authorList>
            <person name="de Man T.J."/>
            <person name="Perry K.A."/>
            <person name="Coulliette A.D."/>
            <person name="Jensen B."/>
            <person name="Toney N.C."/>
            <person name="Limbago B.M."/>
            <person name="Noble-Wang J."/>
        </authorList>
    </citation>
    <scope>NUCLEOTIDE SEQUENCE [LARGE SCALE GENOMIC DNA]</scope>
    <source>
        <strain evidence="2 3">CDC_01</strain>
    </source>
</reference>
<dbReference type="Gene3D" id="3.40.50.410">
    <property type="entry name" value="von Willebrand factor, type A domain"/>
    <property type="match status" value="1"/>
</dbReference>
<dbReference type="PANTHER" id="PTHR33608">
    <property type="entry name" value="BLL2464 PROTEIN"/>
    <property type="match status" value="1"/>
</dbReference>
<dbReference type="Pfam" id="PF01882">
    <property type="entry name" value="DUF58"/>
    <property type="match status" value="1"/>
</dbReference>
<protein>
    <recommendedName>
        <fullName evidence="1">DUF58 domain-containing protein</fullName>
    </recommendedName>
</protein>
<sequence>MSANPWRALDLDVLRRIDGLVPGDHEGSRLGLGSEREEVVRYQPGDDVRRIDWNITARSTDLHVWRPRADNQLDTWVLLDTTASMAFGTVADEKRELAAKIVAAIGLLTDAPGNRLGVATFGADGVRWHRPDSSRLAAHRLTRELAGDDRRTGSAITLAAAIDEFGRRRHRQGLRIVVSDFFDPAGGFDPPYDWYRPLRRLAARHDVIAIEVVDPREMALPDVGSVLLMDPESGRQRQIWTSNRTVRRRYEDAAAAYRASVSAAIRSSGAEHLPVSTGRDWVRDLARFIAARRRTMRRRSRGTRAR</sequence>
<evidence type="ECO:0000313" key="3">
    <source>
        <dbReference type="Proteomes" id="UP000070612"/>
    </source>
</evidence>
<organism evidence="2 3">
    <name type="scientific">Mycolicibacterium wolinskyi</name>
    <dbReference type="NCBI Taxonomy" id="59750"/>
    <lineage>
        <taxon>Bacteria</taxon>
        <taxon>Bacillati</taxon>
        <taxon>Actinomycetota</taxon>
        <taxon>Actinomycetes</taxon>
        <taxon>Mycobacteriales</taxon>
        <taxon>Mycobacteriaceae</taxon>
        <taxon>Mycolicibacterium</taxon>
    </lineage>
</organism>
<keyword evidence="3" id="KW-1185">Reference proteome</keyword>
<dbReference type="STRING" id="59750.AWC31_21720"/>
<dbReference type="AlphaFoldDB" id="A0A132PSU9"/>
<gene>
    <name evidence="2" type="ORF">AFM11_03430</name>
</gene>
<feature type="domain" description="DUF58" evidence="1">
    <location>
        <begin position="39"/>
        <end position="259"/>
    </location>
</feature>
<comment type="caution">
    <text evidence="2">The sequence shown here is derived from an EMBL/GenBank/DDBJ whole genome shotgun (WGS) entry which is preliminary data.</text>
</comment>
<dbReference type="InterPro" id="IPR036465">
    <property type="entry name" value="vWFA_dom_sf"/>
</dbReference>
<evidence type="ECO:0000259" key="1">
    <source>
        <dbReference type="Pfam" id="PF01882"/>
    </source>
</evidence>
<accession>A0A132PSU9</accession>
<dbReference type="RefSeq" id="WP_067844018.1">
    <property type="nucleotide sequence ID" value="NZ_LGTW01000002.1"/>
</dbReference>
<dbReference type="Proteomes" id="UP000070612">
    <property type="component" value="Unassembled WGS sequence"/>
</dbReference>
<dbReference type="EMBL" id="LGTW01000002">
    <property type="protein sequence ID" value="KWX25344.1"/>
    <property type="molecule type" value="Genomic_DNA"/>
</dbReference>
<name>A0A132PSU9_9MYCO</name>
<proteinExistence type="predicted"/>
<evidence type="ECO:0000313" key="2">
    <source>
        <dbReference type="EMBL" id="KWX25344.1"/>
    </source>
</evidence>